<comment type="caution">
    <text evidence="9">The sequence shown here is derived from an EMBL/GenBank/DDBJ whole genome shotgun (WGS) entry which is preliminary data.</text>
</comment>
<dbReference type="InterPro" id="IPR035906">
    <property type="entry name" value="MetI-like_sf"/>
</dbReference>
<dbReference type="GO" id="GO:0005886">
    <property type="term" value="C:plasma membrane"/>
    <property type="evidence" value="ECO:0007669"/>
    <property type="project" value="UniProtKB-SubCell"/>
</dbReference>
<dbReference type="AlphaFoldDB" id="A0A7X2TPC6"/>
<dbReference type="Gene3D" id="1.10.3720.10">
    <property type="entry name" value="MetI-like"/>
    <property type="match status" value="1"/>
</dbReference>
<evidence type="ECO:0000256" key="3">
    <source>
        <dbReference type="ARBA" id="ARBA00022475"/>
    </source>
</evidence>
<proteinExistence type="inferred from homology"/>
<keyword evidence="3" id="KW-1003">Cell membrane</keyword>
<dbReference type="GO" id="GO:0055085">
    <property type="term" value="P:transmembrane transport"/>
    <property type="evidence" value="ECO:0007669"/>
    <property type="project" value="InterPro"/>
</dbReference>
<evidence type="ECO:0000256" key="2">
    <source>
        <dbReference type="ARBA" id="ARBA00022448"/>
    </source>
</evidence>
<feature type="transmembrane region" description="Helical" evidence="7">
    <location>
        <begin position="169"/>
        <end position="186"/>
    </location>
</feature>
<dbReference type="Pfam" id="PF00528">
    <property type="entry name" value="BPD_transp_1"/>
    <property type="match status" value="1"/>
</dbReference>
<sequence length="255" mass="28502">MIALLFLFPFYWIITGSFKTQPNKIPPEWFPKTWTIMHWQKLFKQPAWTWFFNSVFMSIMSMILVLGASSMAGYVLAKKAFTGRKIIFSILVMAMALPKQVILVPLVRMMNALSLYNTLWAVILGTVGWPFGTFLMKQFSEGIPTELLEAAKIDGSGEVKTFTQIVCPMLKPAFGALAIFTFINTWNDYFLQLVMLTSRNNLSISLGIATLQAELSTDYGLIMAGATLGAVPIVTIFIMFQKYFTNGIALGAVKG</sequence>
<comment type="subcellular location">
    <subcellularLocation>
        <location evidence="1 7">Cell membrane</location>
        <topology evidence="1 7">Multi-pass membrane protein</topology>
    </subcellularLocation>
</comment>
<protein>
    <submittedName>
        <fullName evidence="9">Carbohydrate ABC transporter permease</fullName>
    </submittedName>
</protein>
<evidence type="ECO:0000256" key="6">
    <source>
        <dbReference type="ARBA" id="ARBA00023136"/>
    </source>
</evidence>
<keyword evidence="4 7" id="KW-0812">Transmembrane</keyword>
<feature type="transmembrane region" description="Helical" evidence="7">
    <location>
        <begin position="50"/>
        <end position="74"/>
    </location>
</feature>
<evidence type="ECO:0000259" key="8">
    <source>
        <dbReference type="PROSITE" id="PS50928"/>
    </source>
</evidence>
<comment type="similarity">
    <text evidence="7">Belongs to the binding-protein-dependent transport system permease family.</text>
</comment>
<keyword evidence="2 7" id="KW-0813">Transport</keyword>
<evidence type="ECO:0000313" key="10">
    <source>
        <dbReference type="Proteomes" id="UP000460549"/>
    </source>
</evidence>
<gene>
    <name evidence="9" type="ORF">FYJ80_00670</name>
</gene>
<dbReference type="PROSITE" id="PS50928">
    <property type="entry name" value="ABC_TM1"/>
    <property type="match status" value="1"/>
</dbReference>
<dbReference type="EMBL" id="VUNN01000001">
    <property type="protein sequence ID" value="MSU05301.1"/>
    <property type="molecule type" value="Genomic_DNA"/>
</dbReference>
<dbReference type="SUPFAM" id="SSF161098">
    <property type="entry name" value="MetI-like"/>
    <property type="match status" value="1"/>
</dbReference>
<dbReference type="PANTHER" id="PTHR43744:SF12">
    <property type="entry name" value="ABC TRANSPORTER PERMEASE PROTEIN MG189-RELATED"/>
    <property type="match status" value="1"/>
</dbReference>
<reference evidence="9 10" key="1">
    <citation type="submission" date="2019-08" db="EMBL/GenBank/DDBJ databases">
        <title>In-depth cultivation of the pig gut microbiome towards novel bacterial diversity and tailored functional studies.</title>
        <authorList>
            <person name="Wylensek D."/>
            <person name="Hitch T.C.A."/>
            <person name="Clavel T."/>
        </authorList>
    </citation>
    <scope>NUCLEOTIDE SEQUENCE [LARGE SCALE GENOMIC DNA]</scope>
    <source>
        <strain evidence="9 10">NM-380-WT-3C1</strain>
    </source>
</reference>
<feature type="transmembrane region" description="Helical" evidence="7">
    <location>
        <begin position="219"/>
        <end position="240"/>
    </location>
</feature>
<feature type="transmembrane region" description="Helical" evidence="7">
    <location>
        <begin position="119"/>
        <end position="136"/>
    </location>
</feature>
<dbReference type="CDD" id="cd06261">
    <property type="entry name" value="TM_PBP2"/>
    <property type="match status" value="1"/>
</dbReference>
<keyword evidence="10" id="KW-1185">Reference proteome</keyword>
<evidence type="ECO:0000313" key="9">
    <source>
        <dbReference type="EMBL" id="MSU05301.1"/>
    </source>
</evidence>
<dbReference type="InterPro" id="IPR000515">
    <property type="entry name" value="MetI-like"/>
</dbReference>
<evidence type="ECO:0000256" key="5">
    <source>
        <dbReference type="ARBA" id="ARBA00022989"/>
    </source>
</evidence>
<name>A0A7X2TPC6_9SPIO</name>
<keyword evidence="5 7" id="KW-1133">Transmembrane helix</keyword>
<keyword evidence="6 7" id="KW-0472">Membrane</keyword>
<feature type="domain" description="ABC transmembrane type-1" evidence="8">
    <location>
        <begin position="51"/>
        <end position="240"/>
    </location>
</feature>
<evidence type="ECO:0000256" key="7">
    <source>
        <dbReference type="RuleBase" id="RU363032"/>
    </source>
</evidence>
<dbReference type="Proteomes" id="UP000460549">
    <property type="component" value="Unassembled WGS sequence"/>
</dbReference>
<accession>A0A7X2TPC6</accession>
<dbReference type="PANTHER" id="PTHR43744">
    <property type="entry name" value="ABC TRANSPORTER PERMEASE PROTEIN MG189-RELATED-RELATED"/>
    <property type="match status" value="1"/>
</dbReference>
<feature type="transmembrane region" description="Helical" evidence="7">
    <location>
        <begin position="86"/>
        <end position="107"/>
    </location>
</feature>
<evidence type="ECO:0000256" key="4">
    <source>
        <dbReference type="ARBA" id="ARBA00022692"/>
    </source>
</evidence>
<organism evidence="9 10">
    <name type="scientific">Bullifex porci</name>
    <dbReference type="NCBI Taxonomy" id="2606638"/>
    <lineage>
        <taxon>Bacteria</taxon>
        <taxon>Pseudomonadati</taxon>
        <taxon>Spirochaetota</taxon>
        <taxon>Spirochaetia</taxon>
        <taxon>Spirochaetales</taxon>
        <taxon>Spirochaetaceae</taxon>
        <taxon>Bullifex</taxon>
    </lineage>
</organism>
<evidence type="ECO:0000256" key="1">
    <source>
        <dbReference type="ARBA" id="ARBA00004651"/>
    </source>
</evidence>